<sequence>MTPAFSRALVGVLLSTTCATLLGAQGPAPSSGAAPASAIPIRALGRVVSSDSAILMGVASVRHLPNGGVIVNDATRRQLVLFDSTLRTHRVIADTSTNSPNSYGLRGSMGGLIPYVADSSLFVDTESSAFLVIDPTGRFVRVMAPTRANDLFFVASGGFGAAGFDPKGRMIYRTQRRSPNNDYFSQRDPTGKPRVVEMPDSAPVLRMDFDKRTVDTIALLKAPTSKMVIVATQNMMLTYEVINPLPLGDEWAMLPDGTIAIVRGQDYHIDWRAPDGKLSSSPKMPFDWRRLPIEEKEALIDSVKKANAEREAKLPPPPPPTPGQPVMPRRPFMTLEPKELPDFYPAVRQGQVRADAEGNIWILPSTSAAAKDGLLYDVVNREGRIVERVQLPAGRTLVGFGANRTVYLQNVKGPGRATVERADVVR</sequence>
<dbReference type="AlphaFoldDB" id="A0A6M4IPT2"/>
<accession>A0A6M4IPT2</accession>
<dbReference type="SUPFAM" id="SSF101898">
    <property type="entry name" value="NHL repeat"/>
    <property type="match status" value="1"/>
</dbReference>
<evidence type="ECO:0000313" key="4">
    <source>
        <dbReference type="Proteomes" id="UP000500938"/>
    </source>
</evidence>
<feature type="chain" id="PRO_5026797304" evidence="2">
    <location>
        <begin position="25"/>
        <end position="426"/>
    </location>
</feature>
<dbReference type="RefSeq" id="WP_171223717.1">
    <property type="nucleotide sequence ID" value="NZ_CP053085.1"/>
</dbReference>
<evidence type="ECO:0000256" key="1">
    <source>
        <dbReference type="SAM" id="MobiDB-lite"/>
    </source>
</evidence>
<feature type="signal peptide" evidence="2">
    <location>
        <begin position="1"/>
        <end position="24"/>
    </location>
</feature>
<protein>
    <submittedName>
        <fullName evidence="3">Uncharacterized protein</fullName>
    </submittedName>
</protein>
<organism evidence="3 4">
    <name type="scientific">Gemmatimonas groenlandica</name>
    <dbReference type="NCBI Taxonomy" id="2732249"/>
    <lineage>
        <taxon>Bacteria</taxon>
        <taxon>Pseudomonadati</taxon>
        <taxon>Gemmatimonadota</taxon>
        <taxon>Gemmatimonadia</taxon>
        <taxon>Gemmatimonadales</taxon>
        <taxon>Gemmatimonadaceae</taxon>
        <taxon>Gemmatimonas</taxon>
    </lineage>
</organism>
<feature type="compositionally biased region" description="Pro residues" evidence="1">
    <location>
        <begin position="314"/>
        <end position="325"/>
    </location>
</feature>
<evidence type="ECO:0000313" key="3">
    <source>
        <dbReference type="EMBL" id="QJR34291.1"/>
    </source>
</evidence>
<proteinExistence type="predicted"/>
<keyword evidence="2" id="KW-0732">Signal</keyword>
<dbReference type="Proteomes" id="UP000500938">
    <property type="component" value="Chromosome"/>
</dbReference>
<dbReference type="EMBL" id="CP053085">
    <property type="protein sequence ID" value="QJR34291.1"/>
    <property type="molecule type" value="Genomic_DNA"/>
</dbReference>
<reference evidence="3 4" key="1">
    <citation type="submission" date="2020-05" db="EMBL/GenBank/DDBJ databases">
        <title>Complete genome sequence of Gemmatimonas greenlandica TET16.</title>
        <authorList>
            <person name="Zeng Y."/>
        </authorList>
    </citation>
    <scope>NUCLEOTIDE SEQUENCE [LARGE SCALE GENOMIC DNA]</scope>
    <source>
        <strain evidence="3 4">TET16</strain>
    </source>
</reference>
<keyword evidence="4" id="KW-1185">Reference proteome</keyword>
<dbReference type="KEGG" id="ggr:HKW67_01525"/>
<gene>
    <name evidence="3" type="ORF">HKW67_01525</name>
</gene>
<evidence type="ECO:0000256" key="2">
    <source>
        <dbReference type="SAM" id="SignalP"/>
    </source>
</evidence>
<feature type="region of interest" description="Disordered" evidence="1">
    <location>
        <begin position="307"/>
        <end position="327"/>
    </location>
</feature>
<name>A0A6M4IPT2_9BACT</name>